<organism evidence="1">
    <name type="scientific">viral metagenome</name>
    <dbReference type="NCBI Taxonomy" id="1070528"/>
    <lineage>
        <taxon>unclassified sequences</taxon>
        <taxon>metagenomes</taxon>
        <taxon>organismal metagenomes</taxon>
    </lineage>
</organism>
<reference evidence="1" key="1">
    <citation type="journal article" date="2020" name="Nature">
        <title>Giant virus diversity and host interactions through global metagenomics.</title>
        <authorList>
            <person name="Schulz F."/>
            <person name="Roux S."/>
            <person name="Paez-Espino D."/>
            <person name="Jungbluth S."/>
            <person name="Walsh D.A."/>
            <person name="Denef V.J."/>
            <person name="McMahon K.D."/>
            <person name="Konstantinidis K.T."/>
            <person name="Eloe-Fadrosh E.A."/>
            <person name="Kyrpides N.C."/>
            <person name="Woyke T."/>
        </authorList>
    </citation>
    <scope>NUCLEOTIDE SEQUENCE</scope>
    <source>
        <strain evidence="1">GVMAG-M-3300025572-1</strain>
    </source>
</reference>
<protein>
    <submittedName>
        <fullName evidence="1">Uncharacterized protein</fullName>
    </submittedName>
</protein>
<name>A0A6C0IZM8_9ZZZZ</name>
<accession>A0A6C0IZM8</accession>
<dbReference type="AlphaFoldDB" id="A0A6C0IZM8"/>
<sequence length="225" mass="25357">MSIEVVLSDGQEGVLRDRIEMPIFFIVGGADDAYLSQLVGQPISALVASKSLDPVPAEPYVAYASRVLLPGPGFARTFPLARLLEDEWPILPDVTRREGLDSQRVPTNIERVWLIRALRRMGQNELADELRKKTLRSLYPETLTIDRIPVRLDLESLSRLYLDLSSRQRRYPLFLIVDDLPVQLPKTLGEALRQISLTQTLTIPGIEDRFVLEALRNAIDLLSAS</sequence>
<proteinExistence type="predicted"/>
<evidence type="ECO:0000313" key="1">
    <source>
        <dbReference type="EMBL" id="QHT97906.1"/>
    </source>
</evidence>
<dbReference type="EMBL" id="MN740284">
    <property type="protein sequence ID" value="QHT97906.1"/>
    <property type="molecule type" value="Genomic_DNA"/>
</dbReference>